<dbReference type="PROSITE" id="PS50977">
    <property type="entry name" value="HTH_TETR_2"/>
    <property type="match status" value="1"/>
</dbReference>
<keyword evidence="1 2" id="KW-0238">DNA-binding</keyword>
<keyword evidence="5" id="KW-1185">Reference proteome</keyword>
<dbReference type="Pfam" id="PF17940">
    <property type="entry name" value="TetR_C_31"/>
    <property type="match status" value="1"/>
</dbReference>
<comment type="caution">
    <text evidence="4">The sequence shown here is derived from an EMBL/GenBank/DDBJ whole genome shotgun (WGS) entry which is preliminary data.</text>
</comment>
<name>A0ABS9L2D0_9MICC</name>
<sequence length="196" mass="21031">MATERAHKYGDGREALLAAVVQVVAEKGLRGLTYRAVAERAGVNNTLISHHFGSRDALLNAAMEWAAARSIRISDLSATEEIDADFAAALVDFVQAEPELQLFQYEMILESRRRPELRPAAVAFYEAYIGSMEDALRKHGYADTGPLARAVFAALDGLVLQLLTVAGPEAARDAMTRVGALLAGQPLAVPSQPGQA</sequence>
<dbReference type="SUPFAM" id="SSF46689">
    <property type="entry name" value="Homeodomain-like"/>
    <property type="match status" value="1"/>
</dbReference>
<dbReference type="InterPro" id="IPR041583">
    <property type="entry name" value="TetR_C_31"/>
</dbReference>
<proteinExistence type="predicted"/>
<dbReference type="PRINTS" id="PR00455">
    <property type="entry name" value="HTHTETR"/>
</dbReference>
<dbReference type="InterPro" id="IPR001647">
    <property type="entry name" value="HTH_TetR"/>
</dbReference>
<dbReference type="RefSeq" id="WP_237817866.1">
    <property type="nucleotide sequence ID" value="NZ_JAKLTQ010000001.1"/>
</dbReference>
<dbReference type="Proteomes" id="UP001165368">
    <property type="component" value="Unassembled WGS sequence"/>
</dbReference>
<dbReference type="PANTHER" id="PTHR30055">
    <property type="entry name" value="HTH-TYPE TRANSCRIPTIONAL REGULATOR RUTR"/>
    <property type="match status" value="1"/>
</dbReference>
<evidence type="ECO:0000313" key="4">
    <source>
        <dbReference type="EMBL" id="MCG2620781.1"/>
    </source>
</evidence>
<dbReference type="SUPFAM" id="SSF48498">
    <property type="entry name" value="Tetracyclin repressor-like, C-terminal domain"/>
    <property type="match status" value="1"/>
</dbReference>
<reference evidence="4" key="1">
    <citation type="submission" date="2022-01" db="EMBL/GenBank/DDBJ databases">
        <authorList>
            <person name="Jo J.-H."/>
            <person name="Im W.-T."/>
        </authorList>
    </citation>
    <scope>NUCLEOTIDE SEQUENCE</scope>
    <source>
        <strain evidence="4">I2-34</strain>
    </source>
</reference>
<organism evidence="4 5">
    <name type="scientific">Arthrobacter hankyongi</name>
    <dbReference type="NCBI Taxonomy" id="2904801"/>
    <lineage>
        <taxon>Bacteria</taxon>
        <taxon>Bacillati</taxon>
        <taxon>Actinomycetota</taxon>
        <taxon>Actinomycetes</taxon>
        <taxon>Micrococcales</taxon>
        <taxon>Micrococcaceae</taxon>
        <taxon>Arthrobacter</taxon>
    </lineage>
</organism>
<dbReference type="InterPro" id="IPR009057">
    <property type="entry name" value="Homeodomain-like_sf"/>
</dbReference>
<protein>
    <submittedName>
        <fullName evidence="4">TetR family transcriptional regulator</fullName>
    </submittedName>
</protein>
<dbReference type="PANTHER" id="PTHR30055:SF231">
    <property type="entry name" value="TRANSCRIPTIONAL REGULATORY PROTEIN (PROBABLY DEOR-FAMILY)-RELATED"/>
    <property type="match status" value="1"/>
</dbReference>
<accession>A0ABS9L2D0</accession>
<dbReference type="Gene3D" id="1.10.357.10">
    <property type="entry name" value="Tetracycline Repressor, domain 2"/>
    <property type="match status" value="1"/>
</dbReference>
<feature type="DNA-binding region" description="H-T-H motif" evidence="2">
    <location>
        <begin position="33"/>
        <end position="52"/>
    </location>
</feature>
<dbReference type="InterPro" id="IPR036271">
    <property type="entry name" value="Tet_transcr_reg_TetR-rel_C_sf"/>
</dbReference>
<gene>
    <name evidence="4" type="ORF">LVY72_02510</name>
</gene>
<evidence type="ECO:0000256" key="2">
    <source>
        <dbReference type="PROSITE-ProRule" id="PRU00335"/>
    </source>
</evidence>
<dbReference type="Pfam" id="PF00440">
    <property type="entry name" value="TetR_N"/>
    <property type="match status" value="1"/>
</dbReference>
<dbReference type="InterPro" id="IPR050109">
    <property type="entry name" value="HTH-type_TetR-like_transc_reg"/>
</dbReference>
<evidence type="ECO:0000313" key="5">
    <source>
        <dbReference type="Proteomes" id="UP001165368"/>
    </source>
</evidence>
<evidence type="ECO:0000259" key="3">
    <source>
        <dbReference type="PROSITE" id="PS50977"/>
    </source>
</evidence>
<feature type="domain" description="HTH tetR-type" evidence="3">
    <location>
        <begin position="10"/>
        <end position="70"/>
    </location>
</feature>
<dbReference type="EMBL" id="JAKLTQ010000001">
    <property type="protein sequence ID" value="MCG2620781.1"/>
    <property type="molecule type" value="Genomic_DNA"/>
</dbReference>
<evidence type="ECO:0000256" key="1">
    <source>
        <dbReference type="ARBA" id="ARBA00023125"/>
    </source>
</evidence>